<evidence type="ECO:0000313" key="7">
    <source>
        <dbReference type="Proteomes" id="UP000317935"/>
    </source>
</evidence>
<dbReference type="InterPro" id="IPR013785">
    <property type="entry name" value="Aldolase_TIM"/>
</dbReference>
<evidence type="ECO:0000256" key="4">
    <source>
        <dbReference type="HAMAP-Rule" id="MF_00279"/>
    </source>
</evidence>
<dbReference type="HAMAP" id="MF_00279">
    <property type="entry name" value="PdxJ"/>
    <property type="match status" value="1"/>
</dbReference>
<dbReference type="SUPFAM" id="SSF63892">
    <property type="entry name" value="Pyridoxine 5'-phosphate synthase"/>
    <property type="match status" value="1"/>
</dbReference>
<dbReference type="NCBIfam" id="TIGR00559">
    <property type="entry name" value="pdxJ"/>
    <property type="match status" value="1"/>
</dbReference>
<comment type="similarity">
    <text evidence="4">Belongs to the PNP synthase family.</text>
</comment>
<dbReference type="GO" id="GO:0008615">
    <property type="term" value="P:pyridoxine biosynthetic process"/>
    <property type="evidence" value="ECO:0007669"/>
    <property type="project" value="UniProtKB-UniRule"/>
</dbReference>
<dbReference type="GO" id="GO:0033856">
    <property type="term" value="F:pyridoxine 5'-phosphate synthase activity"/>
    <property type="evidence" value="ECO:0007669"/>
    <property type="project" value="UniProtKB-UniRule"/>
</dbReference>
<feature type="binding site" evidence="4">
    <location>
        <position position="6"/>
    </location>
    <ligand>
        <name>3-amino-2-oxopropyl phosphate</name>
        <dbReference type="ChEBI" id="CHEBI:57279"/>
    </ligand>
</feature>
<dbReference type="PANTHER" id="PTHR30456">
    <property type="entry name" value="PYRIDOXINE 5'-PHOSPHATE SYNTHASE"/>
    <property type="match status" value="1"/>
</dbReference>
<comment type="function">
    <text evidence="4">Catalyzes the complicated ring closure reaction between the two acyclic compounds 1-deoxy-D-xylulose-5-phosphate (DXP) and 3-amino-2-oxopropyl phosphate (1-amino-acetone-3-phosphate or AAP) to form pyridoxine 5'-phosphate (PNP) and inorganic phosphate.</text>
</comment>
<comment type="subunit">
    <text evidence="4">Homooctamer; tetramer of dimers.</text>
</comment>
<dbReference type="PANTHER" id="PTHR30456:SF0">
    <property type="entry name" value="PYRIDOXINE 5'-PHOSPHATE SYNTHASE"/>
    <property type="match status" value="1"/>
</dbReference>
<evidence type="ECO:0000256" key="3">
    <source>
        <dbReference type="ARBA" id="ARBA00023096"/>
    </source>
</evidence>
<evidence type="ECO:0000256" key="5">
    <source>
        <dbReference type="NCBIfam" id="TIGR00559"/>
    </source>
</evidence>
<feature type="site" description="Transition state stabilizer" evidence="4">
    <location>
        <position position="148"/>
    </location>
</feature>
<keyword evidence="2 4" id="KW-0808">Transferase</keyword>
<dbReference type="EC" id="2.6.99.2" evidence="4 5"/>
<reference evidence="6 7" key="1">
    <citation type="submission" date="2019-06" db="EMBL/GenBank/DDBJ databases">
        <title>Complete genome sequence of Helicobacter suis SNTW101c.</title>
        <authorList>
            <person name="Rimbara E."/>
            <person name="Suzuki M."/>
            <person name="Matsui H."/>
            <person name="Nakamura M."/>
            <person name="Mori S."/>
            <person name="Shibayama K."/>
        </authorList>
    </citation>
    <scope>NUCLEOTIDE SEQUENCE [LARGE SCALE GENOMIC DNA]</scope>
    <source>
        <strain evidence="6 7">SNTW101c</strain>
    </source>
</reference>
<comment type="pathway">
    <text evidence="4">Cofactor biosynthesis; pyridoxine 5'-phosphate biosynthesis; pyridoxine 5'-phosphate from D-erythrose 4-phosphate: step 5/5.</text>
</comment>
<evidence type="ECO:0000256" key="2">
    <source>
        <dbReference type="ARBA" id="ARBA00022679"/>
    </source>
</evidence>
<organism evidence="6 7">
    <name type="scientific">Helicobacter suis</name>
    <dbReference type="NCBI Taxonomy" id="104628"/>
    <lineage>
        <taxon>Bacteria</taxon>
        <taxon>Pseudomonadati</taxon>
        <taxon>Campylobacterota</taxon>
        <taxon>Epsilonproteobacteria</taxon>
        <taxon>Campylobacterales</taxon>
        <taxon>Helicobacteraceae</taxon>
        <taxon>Helicobacter</taxon>
    </lineage>
</organism>
<dbReference type="Proteomes" id="UP000317935">
    <property type="component" value="Chromosome"/>
</dbReference>
<dbReference type="UniPathway" id="UPA00244">
    <property type="reaction ID" value="UER00313"/>
</dbReference>
<feature type="binding site" evidence="4">
    <location>
        <begin position="8"/>
        <end position="9"/>
    </location>
    <ligand>
        <name>1-deoxy-D-xylulose 5-phosphate</name>
        <dbReference type="ChEBI" id="CHEBI:57792"/>
    </ligand>
</feature>
<feature type="active site" description="Proton acceptor" evidence="4">
    <location>
        <position position="42"/>
    </location>
</feature>
<dbReference type="AlphaFoldDB" id="A0A6J4D060"/>
<protein>
    <recommendedName>
        <fullName evidence="4 5">Pyridoxine 5'-phosphate synthase</fullName>
        <shortName evidence="4">PNP synthase</shortName>
        <ecNumber evidence="4 5">2.6.99.2</ecNumber>
    </recommendedName>
</protein>
<dbReference type="InterPro" id="IPR004569">
    <property type="entry name" value="PyrdxlP_synth_PdxJ"/>
</dbReference>
<name>A0A6J4D060_9HELI</name>
<dbReference type="OrthoDB" id="9806590at2"/>
<feature type="binding site" evidence="4">
    <location>
        <begin position="233"/>
        <end position="234"/>
    </location>
    <ligand>
        <name>3-amino-2-oxopropyl phosphate</name>
        <dbReference type="ChEBI" id="CHEBI:57279"/>
    </ligand>
</feature>
<feature type="binding site" evidence="4">
    <location>
        <position position="99"/>
    </location>
    <ligand>
        <name>1-deoxy-D-xylulose 5-phosphate</name>
        <dbReference type="ChEBI" id="CHEBI:57792"/>
    </ligand>
</feature>
<keyword evidence="1 4" id="KW-0963">Cytoplasm</keyword>
<dbReference type="NCBIfam" id="NF003625">
    <property type="entry name" value="PRK05265.1-3"/>
    <property type="match status" value="1"/>
</dbReference>
<evidence type="ECO:0000256" key="1">
    <source>
        <dbReference type="ARBA" id="ARBA00022490"/>
    </source>
</evidence>
<sequence>MRLGLNIDHIATLREARKIHEPDVLEAIFIAKNAGVDLITLHLREDRRHIHEDDLSSILKHAPMPVNVECAIDSKITKILCKLRPFKVTLVPEKRAEITTEGGLNLNHPKLAQTIQAYLDQEIEVALFIDPGLTNLKRALDLGVRVVELHTGQFSNLYNTLYSNFKHHKNRLKNLPSSNAALKNMLDQSLNVLEQSALQGEKMGLEMCAGHGLNYFNASLIARIKSLKELNIGHAIMARAIIVGLERAIKDMQEILKHAR</sequence>
<feature type="binding site" evidence="4">
    <location>
        <position position="49"/>
    </location>
    <ligand>
        <name>1-deoxy-D-xylulose 5-phosphate</name>
        <dbReference type="ChEBI" id="CHEBI:57792"/>
    </ligand>
</feature>
<feature type="binding site" evidence="4">
    <location>
        <position position="17"/>
    </location>
    <ligand>
        <name>3-amino-2-oxopropyl phosphate</name>
        <dbReference type="ChEBI" id="CHEBI:57279"/>
    </ligand>
</feature>
<proteinExistence type="inferred from homology"/>
<dbReference type="EMBL" id="AP019774">
    <property type="protein sequence ID" value="BCD70784.1"/>
    <property type="molecule type" value="Genomic_DNA"/>
</dbReference>
<feature type="active site" description="Proton donor" evidence="4">
    <location>
        <position position="211"/>
    </location>
</feature>
<dbReference type="GO" id="GO:0005829">
    <property type="term" value="C:cytosol"/>
    <property type="evidence" value="ECO:0007669"/>
    <property type="project" value="TreeGrafter"/>
</dbReference>
<comment type="subcellular location">
    <subcellularLocation>
        <location evidence="4">Cytoplasm</location>
    </subcellularLocation>
</comment>
<gene>
    <name evidence="4 6" type="primary">pdxJ</name>
    <name evidence="6" type="ORF">SNTW_14290</name>
</gene>
<dbReference type="InterPro" id="IPR036130">
    <property type="entry name" value="Pyridoxine-5'_phos_synth"/>
</dbReference>
<feature type="binding site" evidence="4">
    <location>
        <position position="212"/>
    </location>
    <ligand>
        <name>3-amino-2-oxopropyl phosphate</name>
        <dbReference type="ChEBI" id="CHEBI:57279"/>
    </ligand>
</feature>
<dbReference type="Pfam" id="PF03740">
    <property type="entry name" value="PdxJ"/>
    <property type="match status" value="1"/>
</dbReference>
<dbReference type="RefSeq" id="WP_064429890.1">
    <property type="nucleotide sequence ID" value="NZ_AP019774.1"/>
</dbReference>
<feature type="binding site" evidence="4">
    <location>
        <position position="44"/>
    </location>
    <ligand>
        <name>1-deoxy-D-xylulose 5-phosphate</name>
        <dbReference type="ChEBI" id="CHEBI:57792"/>
    </ligand>
</feature>
<accession>A0A6J4D060</accession>
<keyword evidence="3 4" id="KW-0664">Pyridoxine biosynthesis</keyword>
<comment type="catalytic activity">
    <reaction evidence="4">
        <text>3-amino-2-oxopropyl phosphate + 1-deoxy-D-xylulose 5-phosphate = pyridoxine 5'-phosphate + phosphate + 2 H2O + H(+)</text>
        <dbReference type="Rhea" id="RHEA:15265"/>
        <dbReference type="ChEBI" id="CHEBI:15377"/>
        <dbReference type="ChEBI" id="CHEBI:15378"/>
        <dbReference type="ChEBI" id="CHEBI:43474"/>
        <dbReference type="ChEBI" id="CHEBI:57279"/>
        <dbReference type="ChEBI" id="CHEBI:57792"/>
        <dbReference type="ChEBI" id="CHEBI:58589"/>
        <dbReference type="EC" id="2.6.99.2"/>
    </reaction>
</comment>
<feature type="active site" description="Proton acceptor" evidence="4">
    <location>
        <position position="69"/>
    </location>
</feature>
<dbReference type="Gene3D" id="3.20.20.70">
    <property type="entry name" value="Aldolase class I"/>
    <property type="match status" value="1"/>
</dbReference>
<dbReference type="NCBIfam" id="NF003627">
    <property type="entry name" value="PRK05265.1-5"/>
    <property type="match status" value="1"/>
</dbReference>
<evidence type="ECO:0000313" key="6">
    <source>
        <dbReference type="EMBL" id="BCD70784.1"/>
    </source>
</evidence>